<accession>A0A8B8NH65</accession>
<comment type="similarity">
    <text evidence="1">Belongs to the thioredoxin family.</text>
</comment>
<gene>
    <name evidence="8" type="primary">LOC115734934</name>
</gene>
<dbReference type="Proteomes" id="UP000827889">
    <property type="component" value="Chromosome 7"/>
</dbReference>
<dbReference type="PANTHER" id="PTHR43601">
    <property type="entry name" value="THIOREDOXIN, MITOCHONDRIAL"/>
    <property type="match status" value="1"/>
</dbReference>
<organism evidence="7 8">
    <name type="scientific">Rhodamnia argentea</name>
    <dbReference type="NCBI Taxonomy" id="178133"/>
    <lineage>
        <taxon>Eukaryota</taxon>
        <taxon>Viridiplantae</taxon>
        <taxon>Streptophyta</taxon>
        <taxon>Embryophyta</taxon>
        <taxon>Tracheophyta</taxon>
        <taxon>Spermatophyta</taxon>
        <taxon>Magnoliopsida</taxon>
        <taxon>eudicotyledons</taxon>
        <taxon>Gunneridae</taxon>
        <taxon>Pentapetalae</taxon>
        <taxon>rosids</taxon>
        <taxon>malvids</taxon>
        <taxon>Myrtales</taxon>
        <taxon>Myrtaceae</taxon>
        <taxon>Myrtoideae</taxon>
        <taxon>Myrteae</taxon>
        <taxon>Australasian group</taxon>
        <taxon>Rhodamnia</taxon>
    </lineage>
</organism>
<keyword evidence="3" id="KW-0249">Electron transport</keyword>
<dbReference type="SUPFAM" id="SSF52833">
    <property type="entry name" value="Thioredoxin-like"/>
    <property type="match status" value="1"/>
</dbReference>
<keyword evidence="2" id="KW-0813">Transport</keyword>
<evidence type="ECO:0000256" key="1">
    <source>
        <dbReference type="ARBA" id="ARBA00008987"/>
    </source>
</evidence>
<dbReference type="GeneID" id="115734934"/>
<evidence type="ECO:0000313" key="8">
    <source>
        <dbReference type="RefSeq" id="XP_030521821.1"/>
    </source>
</evidence>
<evidence type="ECO:0000256" key="5">
    <source>
        <dbReference type="ARBA" id="ARBA00023284"/>
    </source>
</evidence>
<dbReference type="InterPro" id="IPR013766">
    <property type="entry name" value="Thioredoxin_domain"/>
</dbReference>
<dbReference type="PROSITE" id="PS51352">
    <property type="entry name" value="THIOREDOXIN_2"/>
    <property type="match status" value="1"/>
</dbReference>
<keyword evidence="5" id="KW-0676">Redox-active center</keyword>
<sequence>MSCSAKVGTNISGLNGAVVFGSRTKGALGLPSSSGSLSFGESEKTKFPTLRIDFMGRQLVLSDKRVLGDWSRKAPSSFSLRAQASICVSRAMRWWEKTLQPNTLEINSAQELVDSLLNAGDRLVVVDFYSPGCGGCKALHPKICQLAESNPSAIFLKVNYEELRTMCQCLHIHVLPFFRFYRGSEGRLCSFSCTNATIKKFKDAIVKHGVEQCSIGPAKGLDDSELAKLADCGEIPRDLRLPVVTGNMVMMASLEKRAVTRMGTEDKSPLIIV</sequence>
<reference evidence="8" key="1">
    <citation type="submission" date="2025-08" db="UniProtKB">
        <authorList>
            <consortium name="RefSeq"/>
        </authorList>
    </citation>
    <scope>IDENTIFICATION</scope>
    <source>
        <tissue evidence="8">Leaf</tissue>
    </source>
</reference>
<feature type="domain" description="Thioredoxin" evidence="6">
    <location>
        <begin position="68"/>
        <end position="234"/>
    </location>
</feature>
<dbReference type="Gene3D" id="3.40.30.10">
    <property type="entry name" value="Glutaredoxin"/>
    <property type="match status" value="1"/>
</dbReference>
<evidence type="ECO:0000313" key="7">
    <source>
        <dbReference type="Proteomes" id="UP000827889"/>
    </source>
</evidence>
<dbReference type="CDD" id="cd02947">
    <property type="entry name" value="TRX_family"/>
    <property type="match status" value="1"/>
</dbReference>
<dbReference type="OrthoDB" id="2121326at2759"/>
<dbReference type="InterPro" id="IPR036249">
    <property type="entry name" value="Thioredoxin-like_sf"/>
</dbReference>
<dbReference type="GO" id="GO:0045454">
    <property type="term" value="P:cell redox homeostasis"/>
    <property type="evidence" value="ECO:0007669"/>
    <property type="project" value="TreeGrafter"/>
</dbReference>
<dbReference type="KEGG" id="rarg:115734934"/>
<protein>
    <submittedName>
        <fullName evidence="8">Thioredoxin-like 1-2, chloroplastic</fullName>
    </submittedName>
</protein>
<dbReference type="Pfam" id="PF00085">
    <property type="entry name" value="Thioredoxin"/>
    <property type="match status" value="1"/>
</dbReference>
<keyword evidence="4" id="KW-1015">Disulfide bond</keyword>
<keyword evidence="7" id="KW-1185">Reference proteome</keyword>
<dbReference type="RefSeq" id="XP_030521821.1">
    <property type="nucleotide sequence ID" value="XM_030665961.2"/>
</dbReference>
<evidence type="ECO:0000256" key="3">
    <source>
        <dbReference type="ARBA" id="ARBA00022982"/>
    </source>
</evidence>
<dbReference type="GO" id="GO:0009507">
    <property type="term" value="C:chloroplast"/>
    <property type="evidence" value="ECO:0007669"/>
    <property type="project" value="TreeGrafter"/>
</dbReference>
<name>A0A8B8NH65_9MYRT</name>
<evidence type="ECO:0000259" key="6">
    <source>
        <dbReference type="PROSITE" id="PS51352"/>
    </source>
</evidence>
<evidence type="ECO:0000256" key="4">
    <source>
        <dbReference type="ARBA" id="ARBA00023157"/>
    </source>
</evidence>
<dbReference type="AlphaFoldDB" id="A0A8B8NH65"/>
<proteinExistence type="inferred from homology"/>
<evidence type="ECO:0000256" key="2">
    <source>
        <dbReference type="ARBA" id="ARBA00022448"/>
    </source>
</evidence>
<dbReference type="FunFam" id="3.40.30.10:FF:000199">
    <property type="entry name" value="Thioredoxin-like 1-2, chloroplastic"/>
    <property type="match status" value="1"/>
</dbReference>
<dbReference type="PANTHER" id="PTHR43601:SF17">
    <property type="entry name" value="THIOREDOXIN-LIKE 1-2, CHLOROPLASTIC"/>
    <property type="match status" value="1"/>
</dbReference>